<accession>A0AAV7HHR8</accession>
<dbReference type="Gene3D" id="3.90.70.120">
    <property type="match status" value="1"/>
</dbReference>
<feature type="compositionally biased region" description="Acidic residues" evidence="1">
    <location>
        <begin position="469"/>
        <end position="494"/>
    </location>
</feature>
<evidence type="ECO:0000256" key="1">
    <source>
        <dbReference type="SAM" id="MobiDB-lite"/>
    </source>
</evidence>
<feature type="region of interest" description="Disordered" evidence="1">
    <location>
        <begin position="436"/>
        <end position="673"/>
    </location>
</feature>
<feature type="compositionally biased region" description="Basic and acidic residues" evidence="1">
    <location>
        <begin position="630"/>
        <end position="662"/>
    </location>
</feature>
<feature type="compositionally biased region" description="Acidic residues" evidence="1">
    <location>
        <begin position="511"/>
        <end position="522"/>
    </location>
</feature>
<proteinExistence type="predicted"/>
<sequence>MNYIEKEKKLEHEDKLNRRKKADLPRQDLEPSQEMYPYECYPLNILNRRRAQLLDQIESSHFYPSDEKKKIRIWRNMKADPQIDMSSFIKTESAPEVELESWTTGERCIPYRDQVLGLGAIDSNVGDVDVDDYATCRELGHARVPAVCLATKKTHQIVDRSTGERPGLVDGDYVTCEFESKGDYRIVYTQVCLRGTKGMHLIELARERTKTWKFCFYQALVALLAKTQLRYKFATSNNIDYIYDLAWMLFLHVGSLSINHKLRLDDVVVYNYNYCVELELVQELKDVEKISGAGFRFLEKGVKIRAMKRPELMKLTGELGQEKKKLFLDKPVHEGTKEIEQWFDKLPDNCRNCVFKTGKFALAFWKDGSFWYLYNPYRCDKFGFWDDNGKASVIKFCSRVALRRHLMILLVRAYAYRVNGGDLEQKEDHFEDLKSEKIGADNKDDGNVESGEVNFTNDEKKLENVNDGEVQENDEGNLENEENNLEENEDENPESDEKKLENVNNGKVQENDEGNLENEENNLEGSNLEKNEDENLESDEKKLENVKDGEVQENNEINLENEENNLEGNNLEKNEDENPERDEKKLENEENVNDEEEIQDIDEANAENDLVEDNVLENVENKSENLASNEKNEENIKNANEIRENDGKTLDNIDNLETDKINPENQEENSNNEENLYIKQRNQDHNSENDKLTIQIFQLNYNCVKLHNRKLLCKNSSKPKTRPITKKVDEYDLSSSNLDSELVSSTEHIEKPSWLSENRITWSKVSSASPCRKARWHEYLVEEPRKLFSLWGEIHPTGRMFSPENRGKQIHACYLVCLGMSRIMAPEYWSSKTLDTVVMCGDRYYASSRLQSDAALGNSIDNNNQRNNAGIDRARTSWESYLTRHFKIGDMLFEVKVLSAICGRLYSRNSLWKILQQMFLTHSYGVLTCESSCLAIFKFCGAYYIFDTNSFGPPIFDYGRGVAYLLRATSFQKLLKTLILIINSLESSRFSVNPVEILKIIDVESPCNKIKEKKLKKKLKRTKGCK</sequence>
<evidence type="ECO:0000313" key="3">
    <source>
        <dbReference type="Proteomes" id="UP000826195"/>
    </source>
</evidence>
<keyword evidence="3" id="KW-1185">Reference proteome</keyword>
<dbReference type="PANTHER" id="PTHR40552:SF6">
    <property type="entry name" value="FI09606P-RELATED"/>
    <property type="match status" value="1"/>
</dbReference>
<dbReference type="EMBL" id="JAHXZJ010002609">
    <property type="protein sequence ID" value="KAH0539445.1"/>
    <property type="molecule type" value="Genomic_DNA"/>
</dbReference>
<gene>
    <name evidence="2" type="ORF">KQX54_004830</name>
</gene>
<dbReference type="Proteomes" id="UP000826195">
    <property type="component" value="Unassembled WGS sequence"/>
</dbReference>
<feature type="compositionally biased region" description="Basic and acidic residues" evidence="1">
    <location>
        <begin position="436"/>
        <end position="446"/>
    </location>
</feature>
<comment type="caution">
    <text evidence="2">The sequence shown here is derived from an EMBL/GenBank/DDBJ whole genome shotgun (WGS) entry which is preliminary data.</text>
</comment>
<protein>
    <submittedName>
        <fullName evidence="2">Uncharacterized protein</fullName>
    </submittedName>
</protein>
<dbReference type="AlphaFoldDB" id="A0AAV7HHR8"/>
<dbReference type="PANTHER" id="PTHR40552">
    <property type="entry name" value="AT05186P-RELATED"/>
    <property type="match status" value="1"/>
</dbReference>
<reference evidence="2 3" key="1">
    <citation type="journal article" date="2021" name="J. Hered.">
        <title>A chromosome-level genome assembly of the parasitoid wasp, Cotesia glomerata (Hymenoptera: Braconidae).</title>
        <authorList>
            <person name="Pinto B.J."/>
            <person name="Weis J.J."/>
            <person name="Gamble T."/>
            <person name="Ode P.J."/>
            <person name="Paul R."/>
            <person name="Zaspel J.M."/>
        </authorList>
    </citation>
    <scope>NUCLEOTIDE SEQUENCE [LARGE SCALE GENOMIC DNA]</scope>
    <source>
        <strain evidence="2">CgM1</strain>
    </source>
</reference>
<feature type="compositionally biased region" description="Basic and acidic residues" evidence="1">
    <location>
        <begin position="538"/>
        <end position="550"/>
    </location>
</feature>
<evidence type="ECO:0000313" key="2">
    <source>
        <dbReference type="EMBL" id="KAH0539445.1"/>
    </source>
</evidence>
<name>A0AAV7HHR8_COTGL</name>
<feature type="region of interest" description="Disordered" evidence="1">
    <location>
        <begin position="1"/>
        <end position="29"/>
    </location>
</feature>
<organism evidence="2 3">
    <name type="scientific">Cotesia glomerata</name>
    <name type="common">Lepidopteran parasitic wasp</name>
    <name type="synonym">Apanteles glomeratus</name>
    <dbReference type="NCBI Taxonomy" id="32391"/>
    <lineage>
        <taxon>Eukaryota</taxon>
        <taxon>Metazoa</taxon>
        <taxon>Ecdysozoa</taxon>
        <taxon>Arthropoda</taxon>
        <taxon>Hexapoda</taxon>
        <taxon>Insecta</taxon>
        <taxon>Pterygota</taxon>
        <taxon>Neoptera</taxon>
        <taxon>Endopterygota</taxon>
        <taxon>Hymenoptera</taxon>
        <taxon>Apocrita</taxon>
        <taxon>Ichneumonoidea</taxon>
        <taxon>Braconidae</taxon>
        <taxon>Microgastrinae</taxon>
        <taxon>Cotesia</taxon>
    </lineage>
</organism>
<feature type="compositionally biased region" description="Acidic residues" evidence="1">
    <location>
        <begin position="589"/>
        <end position="615"/>
    </location>
</feature>